<feature type="compositionally biased region" description="Acidic residues" evidence="1">
    <location>
        <begin position="832"/>
        <end position="849"/>
    </location>
</feature>
<sequence length="892" mass="99464">MSGAFETAAGAFAVVGVADVLIRAGREIIAFLNDVKDAPEDVSRLCQTIEDTIGLANSLKRCVDDLKTRGASFATTDTFTALESATKSSNRELQTLKVAAAKFKATKKTWSSVKYALGKDKVAKTTQKLEHLKALLVGCLTQAYGYVIDRYVMLLCASATSVVLTLSLSELSADDHVNIETALRTGFDEVVTQISSSSQDVQTKFDGLQQSVVLVGNVRHQELMIQTRQQMEGLKSTIDGNQNTLVARHDSQEISLSAIQSSQSTLLNRQTRVATRASKQTASILRTVERGNRRAARDSNTQLGKLEDVVTEVKHVRQLLSRDNGGAARTPRSNRSISFLGENRDDILILLLSLRKEFPSGLDTLVAQRGKDVSISDVRTLQVEFQALINSALQEGAASCTGSTATSTDRWFYPEDTVGYLRDSDTKQTSIRSSPSSFPEGSEEGDNQVTRLSKAHQNSTRKWTVHVPSSEARIILPRSSSKRKPARYTEEAGFSARVTQGQERFEICARFVRDMMYKRCLRQYTQLNVFIEVDNDISNFYHDLFEIGTIEDIDFALRQSTISPFYLDSYGDNLCLYYSTYYDRVDILDYLESQGVGQSALNHDTSIVSICWIFSTWEHLSPLNPMIIPKLATRAADPAAFVSTIAVFEVMRLSFNPNDERRSGKLLSSCLNVLQQYGYSAPTWDSHRLNNNVSESHVDLIRFLFATGAALEVTSGGGNYLLVWLKNARTLRLADEIRFANILDVLIEHGVDTGSRDYEWMTPSTYARVYKVWPQWCKALENNGKRIEDILELEGNTWLLQEDWKEVWKRVNYPNYPGYRYLEYELSHSDEDSEYGSDWTTDEESDEYSDGNSASAMDIAEDITGGNDNSVGVEGSTTGEDAAGNYDGPIVN</sequence>
<feature type="region of interest" description="Disordered" evidence="1">
    <location>
        <begin position="832"/>
        <end position="892"/>
    </location>
</feature>
<evidence type="ECO:0000256" key="1">
    <source>
        <dbReference type="SAM" id="MobiDB-lite"/>
    </source>
</evidence>
<feature type="compositionally biased region" description="Polar residues" evidence="1">
    <location>
        <begin position="866"/>
        <end position="879"/>
    </location>
</feature>
<dbReference type="SUPFAM" id="SSF48403">
    <property type="entry name" value="Ankyrin repeat"/>
    <property type="match status" value="1"/>
</dbReference>
<evidence type="ECO:0008006" key="4">
    <source>
        <dbReference type="Google" id="ProtNLM"/>
    </source>
</evidence>
<protein>
    <recommendedName>
        <fullName evidence="4">Fungal N-terminal domain-containing protein</fullName>
    </recommendedName>
</protein>
<dbReference type="AlphaFoldDB" id="A0A8K0R148"/>
<feature type="region of interest" description="Disordered" evidence="1">
    <location>
        <begin position="423"/>
        <end position="455"/>
    </location>
</feature>
<accession>A0A8K0R148</accession>
<proteinExistence type="predicted"/>
<dbReference type="Proteomes" id="UP000813461">
    <property type="component" value="Unassembled WGS sequence"/>
</dbReference>
<dbReference type="EMBL" id="JAGMVJ010000014">
    <property type="protein sequence ID" value="KAH7082052.1"/>
    <property type="molecule type" value="Genomic_DNA"/>
</dbReference>
<organism evidence="2 3">
    <name type="scientific">Paraphoma chrysanthemicola</name>
    <dbReference type="NCBI Taxonomy" id="798071"/>
    <lineage>
        <taxon>Eukaryota</taxon>
        <taxon>Fungi</taxon>
        <taxon>Dikarya</taxon>
        <taxon>Ascomycota</taxon>
        <taxon>Pezizomycotina</taxon>
        <taxon>Dothideomycetes</taxon>
        <taxon>Pleosporomycetidae</taxon>
        <taxon>Pleosporales</taxon>
        <taxon>Pleosporineae</taxon>
        <taxon>Phaeosphaeriaceae</taxon>
        <taxon>Paraphoma</taxon>
    </lineage>
</organism>
<dbReference type="OrthoDB" id="3800086at2759"/>
<dbReference type="InterPro" id="IPR036770">
    <property type="entry name" value="Ankyrin_rpt-contain_sf"/>
</dbReference>
<evidence type="ECO:0000313" key="2">
    <source>
        <dbReference type="EMBL" id="KAH7082052.1"/>
    </source>
</evidence>
<reference evidence="2" key="1">
    <citation type="journal article" date="2021" name="Nat. Commun.">
        <title>Genetic determinants of endophytism in the Arabidopsis root mycobiome.</title>
        <authorList>
            <person name="Mesny F."/>
            <person name="Miyauchi S."/>
            <person name="Thiergart T."/>
            <person name="Pickel B."/>
            <person name="Atanasova L."/>
            <person name="Karlsson M."/>
            <person name="Huettel B."/>
            <person name="Barry K.W."/>
            <person name="Haridas S."/>
            <person name="Chen C."/>
            <person name="Bauer D."/>
            <person name="Andreopoulos W."/>
            <person name="Pangilinan J."/>
            <person name="LaButti K."/>
            <person name="Riley R."/>
            <person name="Lipzen A."/>
            <person name="Clum A."/>
            <person name="Drula E."/>
            <person name="Henrissat B."/>
            <person name="Kohler A."/>
            <person name="Grigoriev I.V."/>
            <person name="Martin F.M."/>
            <person name="Hacquard S."/>
        </authorList>
    </citation>
    <scope>NUCLEOTIDE SEQUENCE</scope>
    <source>
        <strain evidence="2">MPI-SDFR-AT-0120</strain>
    </source>
</reference>
<keyword evidence="3" id="KW-1185">Reference proteome</keyword>
<comment type="caution">
    <text evidence="2">The sequence shown here is derived from an EMBL/GenBank/DDBJ whole genome shotgun (WGS) entry which is preliminary data.</text>
</comment>
<name>A0A8K0R148_9PLEO</name>
<gene>
    <name evidence="2" type="ORF">FB567DRAFT_97399</name>
</gene>
<evidence type="ECO:0000313" key="3">
    <source>
        <dbReference type="Proteomes" id="UP000813461"/>
    </source>
</evidence>